<evidence type="ECO:0000313" key="3">
    <source>
        <dbReference type="EMBL" id="KAG8468941.1"/>
    </source>
</evidence>
<gene>
    <name evidence="3" type="ORF">KFE25_007459</name>
</gene>
<reference evidence="3" key="1">
    <citation type="submission" date="2021-05" db="EMBL/GenBank/DDBJ databases">
        <title>The genome of the haptophyte Pavlova lutheri (Diacronema luteri, Pavlovales) - a model for lipid biosynthesis in eukaryotic algae.</title>
        <authorList>
            <person name="Hulatt C.J."/>
            <person name="Posewitz M.C."/>
        </authorList>
    </citation>
    <scope>NUCLEOTIDE SEQUENCE</scope>
    <source>
        <strain evidence="3">NIVA-4/92</strain>
    </source>
</reference>
<name>A0A8J5XHD9_DIALT</name>
<keyword evidence="2" id="KW-1133">Transmembrane helix</keyword>
<proteinExistence type="predicted"/>
<feature type="transmembrane region" description="Helical" evidence="2">
    <location>
        <begin position="176"/>
        <end position="193"/>
    </location>
</feature>
<feature type="transmembrane region" description="Helical" evidence="2">
    <location>
        <begin position="292"/>
        <end position="312"/>
    </location>
</feature>
<feature type="region of interest" description="Disordered" evidence="1">
    <location>
        <begin position="434"/>
        <end position="482"/>
    </location>
</feature>
<keyword evidence="4" id="KW-1185">Reference proteome</keyword>
<keyword evidence="2" id="KW-0472">Membrane</keyword>
<dbReference type="AlphaFoldDB" id="A0A8J5XHD9"/>
<comment type="caution">
    <text evidence="3">The sequence shown here is derived from an EMBL/GenBank/DDBJ whole genome shotgun (WGS) entry which is preliminary data.</text>
</comment>
<protein>
    <submittedName>
        <fullName evidence="3">Uncharacterized protein</fullName>
    </submittedName>
</protein>
<sequence>MAERSNVARHSNAHAETGDGYETAPEEAEGPRELRHAPLPADDAQRARAHSLLADKPGAKAGAAPHDALAHSWHGGPPALFSGISFLGPADQAELFGSPRGRISAWLTKRSDELTPADAQRDRDLMFLLLENRSFGYPGTDGTLLSNYVAYVLNRHPLISILTAHPLHPFTRAERLVVLTCSFCWAFLVKAMMHREPFVDTPWYVFYTVLALLVLPYEVLIRVFAVCPCFQYPTSESADRRRRAWLCCGRLVLATLTLFNIAFLSYGVYVTVSIHRVRPYSLLRQSWSTIVLKSWALLVWFPTWLPIFLLFYNSHKQAWLDAHPPAHPCHVCATSTEDGGVSVLYWLLVTGAPRTPLGPRVSRRFSRGAVRTLPVIDTAARTLRMPSETRAHAEDPHVLELAARRAREADAGGGGRWRRLFAWPWAADGRTADVRGARTSAHKRERAAGASDSAEGRPSVQNGHVLGAPRAVRQATPGSEMV</sequence>
<feature type="transmembrane region" description="Helical" evidence="2">
    <location>
        <begin position="205"/>
        <end position="230"/>
    </location>
</feature>
<evidence type="ECO:0000256" key="2">
    <source>
        <dbReference type="SAM" id="Phobius"/>
    </source>
</evidence>
<dbReference type="OrthoDB" id="191961at2759"/>
<organism evidence="3 4">
    <name type="scientific">Diacronema lutheri</name>
    <name type="common">Unicellular marine alga</name>
    <name type="synonym">Monochrysis lutheri</name>
    <dbReference type="NCBI Taxonomy" id="2081491"/>
    <lineage>
        <taxon>Eukaryota</taxon>
        <taxon>Haptista</taxon>
        <taxon>Haptophyta</taxon>
        <taxon>Pavlovophyceae</taxon>
        <taxon>Pavlovales</taxon>
        <taxon>Pavlovaceae</taxon>
        <taxon>Diacronema</taxon>
    </lineage>
</organism>
<evidence type="ECO:0000313" key="4">
    <source>
        <dbReference type="Proteomes" id="UP000751190"/>
    </source>
</evidence>
<feature type="region of interest" description="Disordered" evidence="1">
    <location>
        <begin position="1"/>
        <end position="48"/>
    </location>
</feature>
<dbReference type="Proteomes" id="UP000751190">
    <property type="component" value="Unassembled WGS sequence"/>
</dbReference>
<dbReference type="EMBL" id="JAGTXO010000003">
    <property type="protein sequence ID" value="KAG8468941.1"/>
    <property type="molecule type" value="Genomic_DNA"/>
</dbReference>
<feature type="transmembrane region" description="Helical" evidence="2">
    <location>
        <begin position="251"/>
        <end position="272"/>
    </location>
</feature>
<accession>A0A8J5XHD9</accession>
<evidence type="ECO:0000256" key="1">
    <source>
        <dbReference type="SAM" id="MobiDB-lite"/>
    </source>
</evidence>
<keyword evidence="2" id="KW-0812">Transmembrane</keyword>